<accession>A0A9P5U143</accession>
<evidence type="ECO:0000313" key="2">
    <source>
        <dbReference type="Proteomes" id="UP000772434"/>
    </source>
</evidence>
<comment type="caution">
    <text evidence="1">The sequence shown here is derived from an EMBL/GenBank/DDBJ whole genome shotgun (WGS) entry which is preliminary data.</text>
</comment>
<dbReference type="AlphaFoldDB" id="A0A9P5U143"/>
<protein>
    <submittedName>
        <fullName evidence="1">Uncharacterized protein</fullName>
    </submittedName>
</protein>
<dbReference type="EMBL" id="JADNRY010000170">
    <property type="protein sequence ID" value="KAF9062506.1"/>
    <property type="molecule type" value="Genomic_DNA"/>
</dbReference>
<reference evidence="1" key="1">
    <citation type="submission" date="2020-11" db="EMBL/GenBank/DDBJ databases">
        <authorList>
            <consortium name="DOE Joint Genome Institute"/>
            <person name="Ahrendt S."/>
            <person name="Riley R."/>
            <person name="Andreopoulos W."/>
            <person name="Labutti K."/>
            <person name="Pangilinan J."/>
            <person name="Ruiz-Duenas F.J."/>
            <person name="Barrasa J.M."/>
            <person name="Sanchez-Garcia M."/>
            <person name="Camarero S."/>
            <person name="Miyauchi S."/>
            <person name="Serrano A."/>
            <person name="Linde D."/>
            <person name="Babiker R."/>
            <person name="Drula E."/>
            <person name="Ayuso-Fernandez I."/>
            <person name="Pacheco R."/>
            <person name="Padilla G."/>
            <person name="Ferreira P."/>
            <person name="Barriuso J."/>
            <person name="Kellner H."/>
            <person name="Castanera R."/>
            <person name="Alfaro M."/>
            <person name="Ramirez L."/>
            <person name="Pisabarro A.G."/>
            <person name="Kuo A."/>
            <person name="Tritt A."/>
            <person name="Lipzen A."/>
            <person name="He G."/>
            <person name="Yan M."/>
            <person name="Ng V."/>
            <person name="Cullen D."/>
            <person name="Martin F."/>
            <person name="Rosso M.-N."/>
            <person name="Henrissat B."/>
            <person name="Hibbett D."/>
            <person name="Martinez A.T."/>
            <person name="Grigoriev I.V."/>
        </authorList>
    </citation>
    <scope>NUCLEOTIDE SEQUENCE</scope>
    <source>
        <strain evidence="1">AH 40177</strain>
    </source>
</reference>
<gene>
    <name evidence="1" type="ORF">BDP27DRAFT_1427834</name>
</gene>
<dbReference type="Proteomes" id="UP000772434">
    <property type="component" value="Unassembled WGS sequence"/>
</dbReference>
<organism evidence="1 2">
    <name type="scientific">Rhodocollybia butyracea</name>
    <dbReference type="NCBI Taxonomy" id="206335"/>
    <lineage>
        <taxon>Eukaryota</taxon>
        <taxon>Fungi</taxon>
        <taxon>Dikarya</taxon>
        <taxon>Basidiomycota</taxon>
        <taxon>Agaricomycotina</taxon>
        <taxon>Agaricomycetes</taxon>
        <taxon>Agaricomycetidae</taxon>
        <taxon>Agaricales</taxon>
        <taxon>Marasmiineae</taxon>
        <taxon>Omphalotaceae</taxon>
        <taxon>Rhodocollybia</taxon>
    </lineage>
</organism>
<sequence length="114" mass="12815">MSIFRCNRHISDVVETGQLQRPTATWAKDLQEKNIHAKRLAELEACRAVAVEHYRQKDPSRKVLHKFVVVKLSYTVLRSKKDAIMATKNLLQTVLGLGGEGDMVTILDNLSLSA</sequence>
<keyword evidence="2" id="KW-1185">Reference proteome</keyword>
<proteinExistence type="predicted"/>
<name>A0A9P5U143_9AGAR</name>
<evidence type="ECO:0000313" key="1">
    <source>
        <dbReference type="EMBL" id="KAF9062506.1"/>
    </source>
</evidence>